<organism evidence="3 4">
    <name type="scientific">Flemingia macrophylla</name>
    <dbReference type="NCBI Taxonomy" id="520843"/>
    <lineage>
        <taxon>Eukaryota</taxon>
        <taxon>Viridiplantae</taxon>
        <taxon>Streptophyta</taxon>
        <taxon>Embryophyta</taxon>
        <taxon>Tracheophyta</taxon>
        <taxon>Spermatophyta</taxon>
        <taxon>Magnoliopsida</taxon>
        <taxon>eudicotyledons</taxon>
        <taxon>Gunneridae</taxon>
        <taxon>Pentapetalae</taxon>
        <taxon>rosids</taxon>
        <taxon>fabids</taxon>
        <taxon>Fabales</taxon>
        <taxon>Fabaceae</taxon>
        <taxon>Papilionoideae</taxon>
        <taxon>50 kb inversion clade</taxon>
        <taxon>NPAAA clade</taxon>
        <taxon>indigoferoid/millettioid clade</taxon>
        <taxon>Phaseoleae</taxon>
        <taxon>Flemingia</taxon>
    </lineage>
</organism>
<protein>
    <recommendedName>
        <fullName evidence="5">FRIGIDA-like protein</fullName>
    </recommendedName>
</protein>
<keyword evidence="4" id="KW-1185">Reference proteome</keyword>
<feature type="compositionally biased region" description="Basic and acidic residues" evidence="2">
    <location>
        <begin position="23"/>
        <end position="32"/>
    </location>
</feature>
<sequence length="382" mass="42825">MLKKRRKRSSGADIVPDSLAVEQGDRQIEYRRGTSPSQKIQNVDNSIQEGSHLIGKEGEIGVVSDDRIVAPRNEEAEIEFVSRVFTSDISTIATSSTNSEPVGLVVGRQSMSEPCLRNQPKPLGEISETRSSQTETCTSKESADHPKTIQEFGAKDMMSLFQPVAGGEDGEGQVTKHHSTKDNRVVKALVDIEKCLKMPLKDIASSETNTLCLMTALNFLSNLPFKDATLSDGVRDIIDIMHKDFPSILSSFKKGFATSDTLAVFEAHLNEAAITLVSKISEAEKLMNQAEEKEGVLRERVNRLKKEIKECEAELSCLEEEKKKCIEESKRYKNEVENVRKDKSQMVEDQSKVREQLYEVAYKWSALCTQFQHYRIASVYHS</sequence>
<name>A0ABD1KZS5_9FABA</name>
<feature type="coiled-coil region" evidence="1">
    <location>
        <begin position="273"/>
        <end position="349"/>
    </location>
</feature>
<evidence type="ECO:0000313" key="4">
    <source>
        <dbReference type="Proteomes" id="UP001603857"/>
    </source>
</evidence>
<evidence type="ECO:0000256" key="2">
    <source>
        <dbReference type="SAM" id="MobiDB-lite"/>
    </source>
</evidence>
<keyword evidence="1" id="KW-0175">Coiled coil</keyword>
<evidence type="ECO:0008006" key="5">
    <source>
        <dbReference type="Google" id="ProtNLM"/>
    </source>
</evidence>
<dbReference type="AlphaFoldDB" id="A0ABD1KZS5"/>
<dbReference type="Proteomes" id="UP001603857">
    <property type="component" value="Unassembled WGS sequence"/>
</dbReference>
<evidence type="ECO:0000256" key="1">
    <source>
        <dbReference type="SAM" id="Coils"/>
    </source>
</evidence>
<comment type="caution">
    <text evidence="3">The sequence shown here is derived from an EMBL/GenBank/DDBJ whole genome shotgun (WGS) entry which is preliminary data.</text>
</comment>
<dbReference type="EMBL" id="JBGMDY010000011">
    <property type="protein sequence ID" value="KAL2316593.1"/>
    <property type="molecule type" value="Genomic_DNA"/>
</dbReference>
<gene>
    <name evidence="3" type="ORF">Fmac_030469</name>
</gene>
<reference evidence="3 4" key="1">
    <citation type="submission" date="2024-08" db="EMBL/GenBank/DDBJ databases">
        <title>Insights into the chromosomal genome structure of Flemingia macrophylla.</title>
        <authorList>
            <person name="Ding Y."/>
            <person name="Zhao Y."/>
            <person name="Bi W."/>
            <person name="Wu M."/>
            <person name="Zhao G."/>
            <person name="Gong Y."/>
            <person name="Li W."/>
            <person name="Zhang P."/>
        </authorList>
    </citation>
    <scope>NUCLEOTIDE SEQUENCE [LARGE SCALE GENOMIC DNA]</scope>
    <source>
        <strain evidence="3">DYQJB</strain>
        <tissue evidence="3">Leaf</tissue>
    </source>
</reference>
<feature type="region of interest" description="Disordered" evidence="2">
    <location>
        <begin position="1"/>
        <end position="39"/>
    </location>
</feature>
<accession>A0ABD1KZS5</accession>
<feature type="compositionally biased region" description="Polar residues" evidence="2">
    <location>
        <begin position="129"/>
        <end position="140"/>
    </location>
</feature>
<feature type="region of interest" description="Disordered" evidence="2">
    <location>
        <begin position="116"/>
        <end position="144"/>
    </location>
</feature>
<evidence type="ECO:0000313" key="3">
    <source>
        <dbReference type="EMBL" id="KAL2316593.1"/>
    </source>
</evidence>
<proteinExistence type="predicted"/>